<feature type="chain" id="PRO_5030914030" evidence="3">
    <location>
        <begin position="23"/>
        <end position="180"/>
    </location>
</feature>
<dbReference type="Proteomes" id="UP000530268">
    <property type="component" value="Unassembled WGS sequence"/>
</dbReference>
<evidence type="ECO:0000259" key="4">
    <source>
        <dbReference type="Pfam" id="PF00127"/>
    </source>
</evidence>
<feature type="domain" description="Blue (type 1) copper" evidence="4">
    <location>
        <begin position="62"/>
        <end position="166"/>
    </location>
</feature>
<keyword evidence="1" id="KW-0479">Metal-binding</keyword>
<dbReference type="Pfam" id="PF00127">
    <property type="entry name" value="Copper-bind"/>
    <property type="match status" value="1"/>
</dbReference>
<protein>
    <submittedName>
        <fullName evidence="5">Putative cupredoxin-like copper-binding protein</fullName>
    </submittedName>
</protein>
<sequence length="180" mass="19986">MSFKFICLAMTCAAMLATAAHANADQVGRPHYRAYEALDHQPIGEPANGTSATEVIDVTIKETKSGYMLFQPDVIAIKTGSVVRFVIRNDGALDHEFYLGSFDEVAKHQQWMRKYPDMAHDEANSVTVPSGGQSELVWTFSSTTNLEFVCLVPGHREAGMWGVILVHDHLTSDRKSENRQ</sequence>
<keyword evidence="2" id="KW-0186">Copper</keyword>
<dbReference type="GO" id="GO:0005507">
    <property type="term" value="F:copper ion binding"/>
    <property type="evidence" value="ECO:0007669"/>
    <property type="project" value="InterPro"/>
</dbReference>
<evidence type="ECO:0000256" key="3">
    <source>
        <dbReference type="SAM" id="SignalP"/>
    </source>
</evidence>
<evidence type="ECO:0000313" key="6">
    <source>
        <dbReference type="Proteomes" id="UP000530268"/>
    </source>
</evidence>
<dbReference type="Gene3D" id="2.60.40.420">
    <property type="entry name" value="Cupredoxins - blue copper proteins"/>
    <property type="match status" value="1"/>
</dbReference>
<dbReference type="InterPro" id="IPR008972">
    <property type="entry name" value="Cupredoxin"/>
</dbReference>
<dbReference type="InterPro" id="IPR000923">
    <property type="entry name" value="BlueCu_1"/>
</dbReference>
<accession>A0A7W6H119</accession>
<keyword evidence="6" id="KW-1185">Reference proteome</keyword>
<dbReference type="PANTHER" id="PTHR38439">
    <property type="entry name" value="AURACYANIN-B"/>
    <property type="match status" value="1"/>
</dbReference>
<gene>
    <name evidence="5" type="ORF">GGR95_003177</name>
</gene>
<evidence type="ECO:0000313" key="5">
    <source>
        <dbReference type="EMBL" id="MBB3995521.1"/>
    </source>
</evidence>
<dbReference type="PANTHER" id="PTHR38439:SF3">
    <property type="entry name" value="COPPER-RESISTANT CUPROPROTEIN COPI"/>
    <property type="match status" value="1"/>
</dbReference>
<evidence type="ECO:0000256" key="2">
    <source>
        <dbReference type="ARBA" id="ARBA00023008"/>
    </source>
</evidence>
<dbReference type="EMBL" id="JACIEI010000015">
    <property type="protein sequence ID" value="MBB3995521.1"/>
    <property type="molecule type" value="Genomic_DNA"/>
</dbReference>
<name>A0A7W6H119_9RHOB</name>
<comment type="caution">
    <text evidence="5">The sequence shown here is derived from an EMBL/GenBank/DDBJ whole genome shotgun (WGS) entry which is preliminary data.</text>
</comment>
<dbReference type="AlphaFoldDB" id="A0A7W6H119"/>
<dbReference type="SUPFAM" id="SSF49503">
    <property type="entry name" value="Cupredoxins"/>
    <property type="match status" value="1"/>
</dbReference>
<dbReference type="GO" id="GO:0009055">
    <property type="term" value="F:electron transfer activity"/>
    <property type="evidence" value="ECO:0007669"/>
    <property type="project" value="InterPro"/>
</dbReference>
<dbReference type="RefSeq" id="WP_184567507.1">
    <property type="nucleotide sequence ID" value="NZ_JACIEI010000015.1"/>
</dbReference>
<evidence type="ECO:0000256" key="1">
    <source>
        <dbReference type="ARBA" id="ARBA00022723"/>
    </source>
</evidence>
<keyword evidence="3" id="KW-0732">Signal</keyword>
<reference evidence="5 6" key="1">
    <citation type="submission" date="2020-08" db="EMBL/GenBank/DDBJ databases">
        <title>Genomic Encyclopedia of Type Strains, Phase IV (KMG-IV): sequencing the most valuable type-strain genomes for metagenomic binning, comparative biology and taxonomic classification.</title>
        <authorList>
            <person name="Goeker M."/>
        </authorList>
    </citation>
    <scope>NUCLEOTIDE SEQUENCE [LARGE SCALE GENOMIC DNA]</scope>
    <source>
        <strain evidence="5 6">DSM 102234</strain>
    </source>
</reference>
<proteinExistence type="predicted"/>
<organism evidence="5 6">
    <name type="scientific">Sulfitobacter undariae</name>
    <dbReference type="NCBI Taxonomy" id="1563671"/>
    <lineage>
        <taxon>Bacteria</taxon>
        <taxon>Pseudomonadati</taxon>
        <taxon>Pseudomonadota</taxon>
        <taxon>Alphaproteobacteria</taxon>
        <taxon>Rhodobacterales</taxon>
        <taxon>Roseobacteraceae</taxon>
        <taxon>Sulfitobacter</taxon>
    </lineage>
</organism>
<dbReference type="InterPro" id="IPR050845">
    <property type="entry name" value="Cu-binding_ET"/>
</dbReference>
<feature type="signal peptide" evidence="3">
    <location>
        <begin position="1"/>
        <end position="22"/>
    </location>
</feature>